<evidence type="ECO:0000313" key="3">
    <source>
        <dbReference type="EMBL" id="KIN99104.1"/>
    </source>
</evidence>
<dbReference type="Proteomes" id="UP000054217">
    <property type="component" value="Unassembled WGS sequence"/>
</dbReference>
<feature type="region of interest" description="Disordered" evidence="2">
    <location>
        <begin position="208"/>
        <end position="233"/>
    </location>
</feature>
<gene>
    <name evidence="3" type="ORF">M404DRAFT_30725</name>
</gene>
<keyword evidence="4" id="KW-1185">Reference proteome</keyword>
<evidence type="ECO:0000313" key="4">
    <source>
        <dbReference type="Proteomes" id="UP000054217"/>
    </source>
</evidence>
<dbReference type="AlphaFoldDB" id="A0A0C3NDC3"/>
<accession>A0A0C3NDC3</accession>
<feature type="coiled-coil region" evidence="1">
    <location>
        <begin position="28"/>
        <end position="77"/>
    </location>
</feature>
<dbReference type="InParanoid" id="A0A0C3NDC3"/>
<organism evidence="3 4">
    <name type="scientific">Pisolithus tinctorius Marx 270</name>
    <dbReference type="NCBI Taxonomy" id="870435"/>
    <lineage>
        <taxon>Eukaryota</taxon>
        <taxon>Fungi</taxon>
        <taxon>Dikarya</taxon>
        <taxon>Basidiomycota</taxon>
        <taxon>Agaricomycotina</taxon>
        <taxon>Agaricomycetes</taxon>
        <taxon>Agaricomycetidae</taxon>
        <taxon>Boletales</taxon>
        <taxon>Sclerodermatineae</taxon>
        <taxon>Pisolithaceae</taxon>
        <taxon>Pisolithus</taxon>
    </lineage>
</organism>
<reference evidence="3 4" key="1">
    <citation type="submission" date="2014-04" db="EMBL/GenBank/DDBJ databases">
        <authorList>
            <consortium name="DOE Joint Genome Institute"/>
            <person name="Kuo A."/>
            <person name="Kohler A."/>
            <person name="Costa M.D."/>
            <person name="Nagy L.G."/>
            <person name="Floudas D."/>
            <person name="Copeland A."/>
            <person name="Barry K.W."/>
            <person name="Cichocki N."/>
            <person name="Veneault-Fourrey C."/>
            <person name="LaButti K."/>
            <person name="Lindquist E.A."/>
            <person name="Lipzen A."/>
            <person name="Lundell T."/>
            <person name="Morin E."/>
            <person name="Murat C."/>
            <person name="Sun H."/>
            <person name="Tunlid A."/>
            <person name="Henrissat B."/>
            <person name="Grigoriev I.V."/>
            <person name="Hibbett D.S."/>
            <person name="Martin F."/>
            <person name="Nordberg H.P."/>
            <person name="Cantor M.N."/>
            <person name="Hua S.X."/>
        </authorList>
    </citation>
    <scope>NUCLEOTIDE SEQUENCE [LARGE SCALE GENOMIC DNA]</scope>
    <source>
        <strain evidence="3 4">Marx 270</strain>
    </source>
</reference>
<evidence type="ECO:0000256" key="2">
    <source>
        <dbReference type="SAM" id="MobiDB-lite"/>
    </source>
</evidence>
<reference evidence="4" key="2">
    <citation type="submission" date="2015-01" db="EMBL/GenBank/DDBJ databases">
        <title>Evolutionary Origins and Diversification of the Mycorrhizal Mutualists.</title>
        <authorList>
            <consortium name="DOE Joint Genome Institute"/>
            <consortium name="Mycorrhizal Genomics Consortium"/>
            <person name="Kohler A."/>
            <person name="Kuo A."/>
            <person name="Nagy L.G."/>
            <person name="Floudas D."/>
            <person name="Copeland A."/>
            <person name="Barry K.W."/>
            <person name="Cichocki N."/>
            <person name="Veneault-Fourrey C."/>
            <person name="LaButti K."/>
            <person name="Lindquist E.A."/>
            <person name="Lipzen A."/>
            <person name="Lundell T."/>
            <person name="Morin E."/>
            <person name="Murat C."/>
            <person name="Riley R."/>
            <person name="Ohm R."/>
            <person name="Sun H."/>
            <person name="Tunlid A."/>
            <person name="Henrissat B."/>
            <person name="Grigoriev I.V."/>
            <person name="Hibbett D.S."/>
            <person name="Martin F."/>
        </authorList>
    </citation>
    <scope>NUCLEOTIDE SEQUENCE [LARGE SCALE GENOMIC DNA]</scope>
    <source>
        <strain evidence="4">Marx 270</strain>
    </source>
</reference>
<sequence length="233" mass="25344">MSLSNLFLPRLLNKVKKDNSVIPLIHGVSSAEEQMAIELQINEDLEEDADKEDQHALARAYAQVEELKNAIKKKKTARFNGVEVLVHHQRLALAVPASANMPVPPIPVSNSAPANPTSSLEAPIAGKTPVAPNLTDLWKPQPSTNSAPQFHYQSSFDEAAATKWIINQVLDTKMEISTKDLLAVSLEIRKQVRELAATKKITIRSLETASDTTPSLPGHLMSSTGSETQKGSV</sequence>
<dbReference type="OrthoDB" id="2690433at2759"/>
<proteinExistence type="predicted"/>
<evidence type="ECO:0000256" key="1">
    <source>
        <dbReference type="SAM" id="Coils"/>
    </source>
</evidence>
<name>A0A0C3NDC3_PISTI</name>
<dbReference type="EMBL" id="KN832008">
    <property type="protein sequence ID" value="KIN99104.1"/>
    <property type="molecule type" value="Genomic_DNA"/>
</dbReference>
<dbReference type="STRING" id="870435.A0A0C3NDC3"/>
<dbReference type="HOGENOM" id="CLU_1190302_0_0_1"/>
<protein>
    <submittedName>
        <fullName evidence="3">Uncharacterized protein</fullName>
    </submittedName>
</protein>
<keyword evidence="1" id="KW-0175">Coiled coil</keyword>